<keyword evidence="3" id="KW-1185">Reference proteome</keyword>
<evidence type="ECO:0000313" key="2">
    <source>
        <dbReference type="EMBL" id="TWT30408.1"/>
    </source>
</evidence>
<proteinExistence type="predicted"/>
<dbReference type="OrthoDB" id="7629933at2"/>
<evidence type="ECO:0000256" key="1">
    <source>
        <dbReference type="SAM" id="Phobius"/>
    </source>
</evidence>
<keyword evidence="1" id="KW-0812">Transmembrane</keyword>
<dbReference type="RefSeq" id="WP_146568761.1">
    <property type="nucleotide sequence ID" value="NZ_SIHJ01000005.1"/>
</dbReference>
<keyword evidence="1" id="KW-1133">Transmembrane helix</keyword>
<protein>
    <submittedName>
        <fullName evidence="2">Uncharacterized protein</fullName>
    </submittedName>
</protein>
<gene>
    <name evidence="2" type="ORF">KOR34_49670</name>
</gene>
<feature type="transmembrane region" description="Helical" evidence="1">
    <location>
        <begin position="78"/>
        <end position="99"/>
    </location>
</feature>
<name>A0A5C5UW56_9BACT</name>
<dbReference type="Pfam" id="PF20556">
    <property type="entry name" value="DUF6768"/>
    <property type="match status" value="1"/>
</dbReference>
<feature type="transmembrane region" description="Helical" evidence="1">
    <location>
        <begin position="45"/>
        <end position="66"/>
    </location>
</feature>
<comment type="caution">
    <text evidence="2">The sequence shown here is derived from an EMBL/GenBank/DDBJ whole genome shotgun (WGS) entry which is preliminary data.</text>
</comment>
<accession>A0A5C5UW56</accession>
<dbReference type="InterPro" id="IPR046659">
    <property type="entry name" value="DUF6768"/>
</dbReference>
<sequence length="123" mass="14431">MSTEQDADALIRDAVRQEEESIDAFLGDRPLTEDLLQSFRGRRRWMTIFPMLLSLLYLALGVWCGYEFFQEPTTKIQIAWATGLLCCAMSICTTKVWIWGEWRRNSVIREVKRLELKIDKLAR</sequence>
<keyword evidence="1" id="KW-0472">Membrane</keyword>
<dbReference type="Proteomes" id="UP000316714">
    <property type="component" value="Unassembled WGS sequence"/>
</dbReference>
<dbReference type="AlphaFoldDB" id="A0A5C5UW56"/>
<evidence type="ECO:0000313" key="3">
    <source>
        <dbReference type="Proteomes" id="UP000316714"/>
    </source>
</evidence>
<reference evidence="2 3" key="1">
    <citation type="submission" date="2019-02" db="EMBL/GenBank/DDBJ databases">
        <title>Deep-cultivation of Planctomycetes and their phenomic and genomic characterization uncovers novel biology.</title>
        <authorList>
            <person name="Wiegand S."/>
            <person name="Jogler M."/>
            <person name="Boedeker C."/>
            <person name="Pinto D."/>
            <person name="Vollmers J."/>
            <person name="Rivas-Marin E."/>
            <person name="Kohn T."/>
            <person name="Peeters S.H."/>
            <person name="Heuer A."/>
            <person name="Rast P."/>
            <person name="Oberbeckmann S."/>
            <person name="Bunk B."/>
            <person name="Jeske O."/>
            <person name="Meyerdierks A."/>
            <person name="Storesund J.E."/>
            <person name="Kallscheuer N."/>
            <person name="Luecker S."/>
            <person name="Lage O.M."/>
            <person name="Pohl T."/>
            <person name="Merkel B.J."/>
            <person name="Hornburger P."/>
            <person name="Mueller R.-W."/>
            <person name="Bruemmer F."/>
            <person name="Labrenz M."/>
            <person name="Spormann A.M."/>
            <person name="Op Den Camp H."/>
            <person name="Overmann J."/>
            <person name="Amann R."/>
            <person name="Jetten M.S.M."/>
            <person name="Mascher T."/>
            <person name="Medema M.H."/>
            <person name="Devos D.P."/>
            <person name="Kaster A.-K."/>
            <person name="Ovreas L."/>
            <person name="Rohde M."/>
            <person name="Galperin M.Y."/>
            <person name="Jogler C."/>
        </authorList>
    </citation>
    <scope>NUCLEOTIDE SEQUENCE [LARGE SCALE GENOMIC DNA]</scope>
    <source>
        <strain evidence="2 3">KOR34</strain>
    </source>
</reference>
<organism evidence="2 3">
    <name type="scientific">Posidoniimonas corsicana</name>
    <dbReference type="NCBI Taxonomy" id="1938618"/>
    <lineage>
        <taxon>Bacteria</taxon>
        <taxon>Pseudomonadati</taxon>
        <taxon>Planctomycetota</taxon>
        <taxon>Planctomycetia</taxon>
        <taxon>Pirellulales</taxon>
        <taxon>Lacipirellulaceae</taxon>
        <taxon>Posidoniimonas</taxon>
    </lineage>
</organism>
<dbReference type="EMBL" id="SIHJ01000005">
    <property type="protein sequence ID" value="TWT30408.1"/>
    <property type="molecule type" value="Genomic_DNA"/>
</dbReference>